<dbReference type="Gene3D" id="2.130.10.10">
    <property type="entry name" value="YVTN repeat-like/Quinoprotein amine dehydrogenase"/>
    <property type="match status" value="1"/>
</dbReference>
<dbReference type="SMART" id="SM00564">
    <property type="entry name" value="PQQ"/>
    <property type="match status" value="3"/>
</dbReference>
<dbReference type="InterPro" id="IPR015943">
    <property type="entry name" value="WD40/YVTN_repeat-like_dom_sf"/>
</dbReference>
<dbReference type="Pfam" id="PF13360">
    <property type="entry name" value="PQQ_2"/>
    <property type="match status" value="1"/>
</dbReference>
<organism evidence="2 3">
    <name type="scientific">Shewanella nanhaiensis</name>
    <dbReference type="NCBI Taxonomy" id="2864872"/>
    <lineage>
        <taxon>Bacteria</taxon>
        <taxon>Pseudomonadati</taxon>
        <taxon>Pseudomonadota</taxon>
        <taxon>Gammaproteobacteria</taxon>
        <taxon>Alteromonadales</taxon>
        <taxon>Shewanellaceae</taxon>
        <taxon>Shewanella</taxon>
    </lineage>
</organism>
<keyword evidence="3" id="KW-1185">Reference proteome</keyword>
<dbReference type="InterPro" id="IPR018391">
    <property type="entry name" value="PQQ_b-propeller_rpt"/>
</dbReference>
<dbReference type="SUPFAM" id="SSF50998">
    <property type="entry name" value="Quinoprotein alcohol dehydrogenase-like"/>
    <property type="match status" value="2"/>
</dbReference>
<evidence type="ECO:0000313" key="2">
    <source>
        <dbReference type="EMBL" id="MBW8184512.1"/>
    </source>
</evidence>
<dbReference type="PANTHER" id="PTHR34512">
    <property type="entry name" value="CELL SURFACE PROTEIN"/>
    <property type="match status" value="1"/>
</dbReference>
<evidence type="ECO:0000313" key="3">
    <source>
        <dbReference type="Proteomes" id="UP001195963"/>
    </source>
</evidence>
<proteinExistence type="predicted"/>
<dbReference type="InterPro" id="IPR011047">
    <property type="entry name" value="Quinoprotein_ADH-like_sf"/>
</dbReference>
<dbReference type="Proteomes" id="UP001195963">
    <property type="component" value="Unassembled WGS sequence"/>
</dbReference>
<evidence type="ECO:0000259" key="1">
    <source>
        <dbReference type="Pfam" id="PF13360"/>
    </source>
</evidence>
<sequence length="404" mass="45205">MIQCKNYTPERQSDSKKSISLPLTLIKQINRSIVTPCIAGGYLYAELDKNSKTLSCLDEESLKHIWSSEVSGLLVNQIPIMNDTMLVLDQATEDLLLLSKERGILIRNFGELDFSPSDWCVKNDKLFSKVYDDSSGSIISNFGCFEGDELKTVWEYKEFNLDWFAVSDSYALLSDSCGVLVALNSHDGSEIWRISPMQTGLFSSEEEMRQEPPGMINVTLSSHRVIGYPSIFENRIAVAPMFGNSLIGVDLATGKVIWTRRVLNSAVNTREVYCNEVYTSGPKCIEAFDVTTGEQTLKLEIDSIDIEQTMLAHHVKPLKAANGLLMFVGGMWAFTVSETHIFGVNGNQNLLYSIDKSSGKIDWIYQPDEGQVAADSKPYIANGRVYFPCLYQMYIFEGAEGFLQ</sequence>
<name>A0ABS7E678_9GAMM</name>
<dbReference type="InterPro" id="IPR002372">
    <property type="entry name" value="PQQ_rpt_dom"/>
</dbReference>
<accession>A0ABS7E678</accession>
<reference evidence="2 3" key="1">
    <citation type="submission" date="2021-07" db="EMBL/GenBank/DDBJ databases">
        <title>Shewanella sp. nov, isolated from SCS.</title>
        <authorList>
            <person name="Cao W.R."/>
        </authorList>
    </citation>
    <scope>NUCLEOTIDE SEQUENCE [LARGE SCALE GENOMIC DNA]</scope>
    <source>
        <strain evidence="2 3">NR704-98</strain>
    </source>
</reference>
<dbReference type="EMBL" id="JAHZST010000008">
    <property type="protein sequence ID" value="MBW8184512.1"/>
    <property type="molecule type" value="Genomic_DNA"/>
</dbReference>
<protein>
    <submittedName>
        <fullName evidence="2">PQQ-binding-like beta-propeller repeat protein</fullName>
    </submittedName>
</protein>
<comment type="caution">
    <text evidence="2">The sequence shown here is derived from an EMBL/GenBank/DDBJ whole genome shotgun (WGS) entry which is preliminary data.</text>
</comment>
<feature type="domain" description="Pyrrolo-quinoline quinone repeat" evidence="1">
    <location>
        <begin position="178"/>
        <end position="295"/>
    </location>
</feature>
<dbReference type="RefSeq" id="WP_220110022.1">
    <property type="nucleotide sequence ID" value="NZ_JAHZST010000008.1"/>
</dbReference>
<dbReference type="PANTHER" id="PTHR34512:SF30">
    <property type="entry name" value="OUTER MEMBRANE PROTEIN ASSEMBLY FACTOR BAMB"/>
    <property type="match status" value="1"/>
</dbReference>
<gene>
    <name evidence="2" type="ORF">K0625_12605</name>
</gene>